<dbReference type="PRINTS" id="PR00773">
    <property type="entry name" value="GRPEPROTEIN"/>
</dbReference>
<evidence type="ECO:0000256" key="5">
    <source>
        <dbReference type="SAM" id="MobiDB-lite"/>
    </source>
</evidence>
<dbReference type="PANTHER" id="PTHR21237:SF23">
    <property type="entry name" value="GRPE PROTEIN HOMOLOG, MITOCHONDRIAL"/>
    <property type="match status" value="1"/>
</dbReference>
<evidence type="ECO:0000256" key="3">
    <source>
        <dbReference type="ARBA" id="ARBA00023186"/>
    </source>
</evidence>
<dbReference type="InterPro" id="IPR009012">
    <property type="entry name" value="GrpE_head"/>
</dbReference>
<organism evidence="6 7">
    <name type="scientific">Knufia fluminis</name>
    <dbReference type="NCBI Taxonomy" id="191047"/>
    <lineage>
        <taxon>Eukaryota</taxon>
        <taxon>Fungi</taxon>
        <taxon>Dikarya</taxon>
        <taxon>Ascomycota</taxon>
        <taxon>Pezizomycotina</taxon>
        <taxon>Eurotiomycetes</taxon>
        <taxon>Chaetothyriomycetidae</taxon>
        <taxon>Chaetothyriales</taxon>
        <taxon>Trichomeriaceae</taxon>
        <taxon>Knufia</taxon>
    </lineage>
</organism>
<evidence type="ECO:0000313" key="6">
    <source>
        <dbReference type="EMBL" id="KAK5950415.1"/>
    </source>
</evidence>
<dbReference type="AlphaFoldDB" id="A0AAN8EIJ6"/>
<reference evidence="6 7" key="1">
    <citation type="submission" date="2022-12" db="EMBL/GenBank/DDBJ databases">
        <title>Genomic features and morphological characterization of a novel Knufia sp. strain isolated from spacecraft assembly facility.</title>
        <authorList>
            <person name="Teixeira M."/>
            <person name="Chander A.M."/>
            <person name="Stajich J.E."/>
            <person name="Venkateswaran K."/>
        </authorList>
    </citation>
    <scope>NUCLEOTIDE SEQUENCE [LARGE SCALE GENOMIC DNA]</scope>
    <source>
        <strain evidence="6 7">FJI-L2-BK-P2</strain>
    </source>
</reference>
<evidence type="ECO:0000313" key="7">
    <source>
        <dbReference type="Proteomes" id="UP001316803"/>
    </source>
</evidence>
<dbReference type="EMBL" id="JAKLMC020000027">
    <property type="protein sequence ID" value="KAK5950415.1"/>
    <property type="molecule type" value="Genomic_DNA"/>
</dbReference>
<dbReference type="SUPFAM" id="SSF58014">
    <property type="entry name" value="Coiled-coil domain of nucleotide exchange factor GrpE"/>
    <property type="match status" value="1"/>
</dbReference>
<protein>
    <recommendedName>
        <fullName evidence="2">GrpE protein homolog, mitochondrial</fullName>
    </recommendedName>
</protein>
<dbReference type="Pfam" id="PF01025">
    <property type="entry name" value="GrpE"/>
    <property type="match status" value="2"/>
</dbReference>
<dbReference type="InterPro" id="IPR013805">
    <property type="entry name" value="GrpE_CC"/>
</dbReference>
<comment type="caution">
    <text evidence="6">The sequence shown here is derived from an EMBL/GenBank/DDBJ whole genome shotgun (WGS) entry which is preliminary data.</text>
</comment>
<feature type="compositionally biased region" description="Low complexity" evidence="5">
    <location>
        <begin position="61"/>
        <end position="77"/>
    </location>
</feature>
<proteinExistence type="inferred from homology"/>
<feature type="region of interest" description="Disordered" evidence="5">
    <location>
        <begin position="145"/>
        <end position="193"/>
    </location>
</feature>
<gene>
    <name evidence="6" type="primary">mge1</name>
    <name evidence="6" type="ORF">OHC33_008634</name>
</gene>
<dbReference type="PANTHER" id="PTHR21237">
    <property type="entry name" value="GRPE PROTEIN"/>
    <property type="match status" value="1"/>
</dbReference>
<keyword evidence="7" id="KW-1185">Reference proteome</keyword>
<dbReference type="GO" id="GO:0051082">
    <property type="term" value="F:unfolded protein binding"/>
    <property type="evidence" value="ECO:0007669"/>
    <property type="project" value="TreeGrafter"/>
</dbReference>
<feature type="compositionally biased region" description="Low complexity" evidence="5">
    <location>
        <begin position="33"/>
        <end position="43"/>
    </location>
</feature>
<sequence>MFRTQLLRSSRAASQAIKQTGRIQQIQQSSYSSLSTRTARLSQPTTSQYLSRRWQSTETQASEAKPAEPAEASPEAALKQEIEKKNKEIIDLKDKYLRSVADYRNLQDRTARDNTAARQFAIQRFATDLLDSIDNLDRALSAVPEAALGKSSSSSADSDSVTSNTSSSDPNKAAATESTSTSQSNASTSEPNKDLLSLYNGLKMSDSIMMQTLKKHGLERFDPLEREGRKFDPNMDEATFFTKVEGKGDGEVFYTQSKGYTLNGRVIRASKVGVVKNS</sequence>
<dbReference type="HAMAP" id="MF_01151">
    <property type="entry name" value="GrpE"/>
    <property type="match status" value="1"/>
</dbReference>
<dbReference type="GO" id="GO:0042803">
    <property type="term" value="F:protein homodimerization activity"/>
    <property type="evidence" value="ECO:0007669"/>
    <property type="project" value="InterPro"/>
</dbReference>
<evidence type="ECO:0000256" key="1">
    <source>
        <dbReference type="ARBA" id="ARBA00009054"/>
    </source>
</evidence>
<dbReference type="GO" id="GO:0030150">
    <property type="term" value="P:protein import into mitochondrial matrix"/>
    <property type="evidence" value="ECO:0007669"/>
    <property type="project" value="TreeGrafter"/>
</dbReference>
<comment type="similarity">
    <text evidence="1 4">Belongs to the GrpE family.</text>
</comment>
<evidence type="ECO:0000256" key="4">
    <source>
        <dbReference type="RuleBase" id="RU004478"/>
    </source>
</evidence>
<dbReference type="Gene3D" id="3.90.20.20">
    <property type="match status" value="1"/>
</dbReference>
<accession>A0AAN8EIJ6</accession>
<dbReference type="InterPro" id="IPR000740">
    <property type="entry name" value="GrpE"/>
</dbReference>
<dbReference type="GO" id="GO:0000774">
    <property type="term" value="F:adenyl-nucleotide exchange factor activity"/>
    <property type="evidence" value="ECO:0007669"/>
    <property type="project" value="InterPro"/>
</dbReference>
<dbReference type="GO" id="GO:0006457">
    <property type="term" value="P:protein folding"/>
    <property type="evidence" value="ECO:0007669"/>
    <property type="project" value="InterPro"/>
</dbReference>
<dbReference type="SUPFAM" id="SSF51064">
    <property type="entry name" value="Head domain of nucleotide exchange factor GrpE"/>
    <property type="match status" value="1"/>
</dbReference>
<dbReference type="Gene3D" id="2.30.22.10">
    <property type="entry name" value="Head domain of nucleotide exchange factor GrpE"/>
    <property type="match status" value="1"/>
</dbReference>
<feature type="compositionally biased region" description="Low complexity" evidence="5">
    <location>
        <begin position="151"/>
        <end position="189"/>
    </location>
</feature>
<dbReference type="CDD" id="cd00446">
    <property type="entry name" value="GrpE"/>
    <property type="match status" value="1"/>
</dbReference>
<keyword evidence="3" id="KW-0143">Chaperone</keyword>
<evidence type="ECO:0000256" key="2">
    <source>
        <dbReference type="ARBA" id="ARBA00014521"/>
    </source>
</evidence>
<feature type="compositionally biased region" description="Polar residues" evidence="5">
    <location>
        <begin position="44"/>
        <end position="60"/>
    </location>
</feature>
<dbReference type="GO" id="GO:0001405">
    <property type="term" value="C:PAM complex, Tim23 associated import motor"/>
    <property type="evidence" value="ECO:0007669"/>
    <property type="project" value="TreeGrafter"/>
</dbReference>
<dbReference type="GO" id="GO:0051087">
    <property type="term" value="F:protein-folding chaperone binding"/>
    <property type="evidence" value="ECO:0007669"/>
    <property type="project" value="InterPro"/>
</dbReference>
<dbReference type="Proteomes" id="UP001316803">
    <property type="component" value="Unassembled WGS sequence"/>
</dbReference>
<name>A0AAN8EIJ6_9EURO</name>
<feature type="region of interest" description="Disordered" evidence="5">
    <location>
        <begin position="33"/>
        <end position="77"/>
    </location>
</feature>